<keyword evidence="1" id="KW-1133">Transmembrane helix</keyword>
<evidence type="ECO:0000313" key="3">
    <source>
        <dbReference type="Proteomes" id="UP001212602"/>
    </source>
</evidence>
<proteinExistence type="predicted"/>
<feature type="transmembrane region" description="Helical" evidence="1">
    <location>
        <begin position="76"/>
        <end position="97"/>
    </location>
</feature>
<evidence type="ECO:0008006" key="4">
    <source>
        <dbReference type="Google" id="ProtNLM"/>
    </source>
</evidence>
<accession>A0AAE3N6B9</accession>
<feature type="transmembrane region" description="Helical" evidence="1">
    <location>
        <begin position="43"/>
        <end position="69"/>
    </location>
</feature>
<feature type="transmembrane region" description="Helical" evidence="1">
    <location>
        <begin position="103"/>
        <end position="122"/>
    </location>
</feature>
<keyword evidence="1" id="KW-0472">Membrane</keyword>
<organism evidence="2 3">
    <name type="scientific">Xenophilus arseniciresistens</name>
    <dbReference type="NCBI Taxonomy" id="1283306"/>
    <lineage>
        <taxon>Bacteria</taxon>
        <taxon>Pseudomonadati</taxon>
        <taxon>Pseudomonadota</taxon>
        <taxon>Betaproteobacteria</taxon>
        <taxon>Burkholderiales</taxon>
        <taxon>Comamonadaceae</taxon>
        <taxon>Xenophilus</taxon>
    </lineage>
</organism>
<comment type="caution">
    <text evidence="2">The sequence shown here is derived from an EMBL/GenBank/DDBJ whole genome shotgun (WGS) entry which is preliminary data.</text>
</comment>
<evidence type="ECO:0000313" key="2">
    <source>
        <dbReference type="EMBL" id="MDA7414762.1"/>
    </source>
</evidence>
<name>A0AAE3N6B9_9BURK</name>
<dbReference type="EMBL" id="JAQIPB010000001">
    <property type="protein sequence ID" value="MDA7414762.1"/>
    <property type="molecule type" value="Genomic_DNA"/>
</dbReference>
<keyword evidence="1" id="KW-0812">Transmembrane</keyword>
<protein>
    <recommendedName>
        <fullName evidence="4">Transmembrane protein</fullName>
    </recommendedName>
</protein>
<dbReference type="RefSeq" id="WP_271426044.1">
    <property type="nucleotide sequence ID" value="NZ_JAQIPB010000001.1"/>
</dbReference>
<reference evidence="2" key="1">
    <citation type="submission" date="2023-01" db="EMBL/GenBank/DDBJ databases">
        <title>Xenophilus mangrovi sp. nov., isolated from soil of Mangrove nature reserve.</title>
        <authorList>
            <person name="Xu S."/>
            <person name="Liu Z."/>
            <person name="Xu Y."/>
        </authorList>
    </citation>
    <scope>NUCLEOTIDE SEQUENCE</scope>
    <source>
        <strain evidence="2">YW8</strain>
    </source>
</reference>
<keyword evidence="3" id="KW-1185">Reference proteome</keyword>
<gene>
    <name evidence="2" type="ORF">PGB34_00165</name>
</gene>
<dbReference type="Proteomes" id="UP001212602">
    <property type="component" value="Unassembled WGS sequence"/>
</dbReference>
<sequence length="140" mass="14312">MSSIASLVASPRFLPRVMALDAASCALTGAAQLGFTDALARLTGLPAGLLTGTGLFLLGYAVVAAWLALRQPVPRILIGLVAMGNLGWAVGCVLLMAAGPFALSALGMAWLLAQAVTVLLLADAQWMGLRATRTPRAVLA</sequence>
<dbReference type="AlphaFoldDB" id="A0AAE3N6B9"/>
<evidence type="ECO:0000256" key="1">
    <source>
        <dbReference type="SAM" id="Phobius"/>
    </source>
</evidence>